<dbReference type="AlphaFoldDB" id="A0A0F9WUP3"/>
<proteinExistence type="inferred from homology"/>
<dbReference type="Pfam" id="PF01142">
    <property type="entry name" value="TruD"/>
    <property type="match status" value="1"/>
</dbReference>
<evidence type="ECO:0000313" key="5">
    <source>
        <dbReference type="EMBL" id="KKO76468.1"/>
    </source>
</evidence>
<dbReference type="PROSITE" id="PS50984">
    <property type="entry name" value="TRUD"/>
    <property type="match status" value="1"/>
</dbReference>
<protein>
    <submittedName>
        <fullName evidence="5">Trna pseudouridine synthase d</fullName>
    </submittedName>
</protein>
<evidence type="ECO:0000256" key="2">
    <source>
        <dbReference type="ARBA" id="ARBA00022694"/>
    </source>
</evidence>
<evidence type="ECO:0000256" key="1">
    <source>
        <dbReference type="ARBA" id="ARBA00007953"/>
    </source>
</evidence>
<dbReference type="Proteomes" id="UP000034350">
    <property type="component" value="Unassembled WGS sequence"/>
</dbReference>
<dbReference type="OrthoDB" id="447290at2759"/>
<dbReference type="VEuPathDB" id="MicrosporidiaDB:G9O61_00g016080"/>
<organism evidence="5 6">
    <name type="scientific">Vairimorpha ceranae</name>
    <dbReference type="NCBI Taxonomy" id="40302"/>
    <lineage>
        <taxon>Eukaryota</taxon>
        <taxon>Fungi</taxon>
        <taxon>Fungi incertae sedis</taxon>
        <taxon>Microsporidia</taxon>
        <taxon>Nosematidae</taxon>
        <taxon>Vairimorpha</taxon>
    </lineage>
</organism>
<evidence type="ECO:0000259" key="4">
    <source>
        <dbReference type="PROSITE" id="PS50984"/>
    </source>
</evidence>
<dbReference type="InterPro" id="IPR001656">
    <property type="entry name" value="PsdUridine_synth_TruD"/>
</dbReference>
<dbReference type="EMBL" id="JPQZ01000003">
    <property type="protein sequence ID" value="KKO76468.1"/>
    <property type="molecule type" value="Genomic_DNA"/>
</dbReference>
<dbReference type="GO" id="GO:0009982">
    <property type="term" value="F:pseudouridine synthase activity"/>
    <property type="evidence" value="ECO:0007669"/>
    <property type="project" value="InterPro"/>
</dbReference>
<keyword evidence="2" id="KW-0819">tRNA processing</keyword>
<dbReference type="Gene3D" id="3.30.2350.20">
    <property type="entry name" value="TruD, catalytic domain"/>
    <property type="match status" value="2"/>
</dbReference>
<evidence type="ECO:0000256" key="3">
    <source>
        <dbReference type="ARBA" id="ARBA00023235"/>
    </source>
</evidence>
<accession>A0A0F9WUP3</accession>
<sequence>MLKKYKIKFLHDFYPMDPALEIKYFFNESRDELDLQIKEKPEDFIVQEITSNNILCDVSPVINLQEYIKSINLMIYLLTEPRTEEDITNFICCSDFNKDYDLNTLKSLYKDLDYKPIIIKDKELRTNLHNYLSYNLFINTKTIDDQFIFERSHSNTYNFVLKKVMMNTVDACKFIERNIGCSVSFAGNKDKKAITYQEVSCKTNINNLLNFVFEYTECTNKDYDILRVIKFLEDIEITGDEQQIFDDIKKETTVNNEQYKSCIGIYNIKGGHSKRLGDLKGNKFTIKIRNAADLKYKNIENGFINYYGPQRFGKAKNNHIVGEKILNKEYEEAINLIIKNSKGYADFIEKNFEECLRKCDNTERFIFKKLLYQKKVDYKQIVLSMRREIRMLYLHSYQSFLFNKDVNKFIETKQDFSDSVLKLQKMNDKLLKGGERKVLEKAKNVLAWQDGTDFVVSFELNSSCYATMALREL</sequence>
<reference evidence="5 6" key="1">
    <citation type="journal article" date="2015" name="Environ. Microbiol.">
        <title>Genome analyses suggest the presence of polyploidy and recent human-driven expansions in eight global populations of the honeybee pathogen Nosema ceranae.</title>
        <authorList>
            <person name="Pelin A."/>
            <person name="Selman M."/>
            <person name="Aris-Brosou S."/>
            <person name="Farinelli L."/>
            <person name="Corradi N."/>
        </authorList>
    </citation>
    <scope>NUCLEOTIDE SEQUENCE [LARGE SCALE GENOMIC DNA]</scope>
    <source>
        <strain evidence="5 6">PA08 1199</strain>
    </source>
</reference>
<dbReference type="GeneID" id="36319977"/>
<keyword evidence="3" id="KW-0413">Isomerase</keyword>
<dbReference type="VEuPathDB" id="MicrosporidiaDB:AAJ76_3000136166"/>
<dbReference type="GO" id="GO:0001522">
    <property type="term" value="P:pseudouridine synthesis"/>
    <property type="evidence" value="ECO:0007669"/>
    <property type="project" value="InterPro"/>
</dbReference>
<dbReference type="RefSeq" id="XP_024332210.1">
    <property type="nucleotide sequence ID" value="XM_024475046.1"/>
</dbReference>
<dbReference type="PROSITE" id="PS01268">
    <property type="entry name" value="UPF0024"/>
    <property type="match status" value="1"/>
</dbReference>
<name>A0A0F9WUP3_9MICR</name>
<feature type="domain" description="TRUD" evidence="4">
    <location>
        <begin position="302"/>
        <end position="473"/>
    </location>
</feature>
<dbReference type="InterPro" id="IPR042214">
    <property type="entry name" value="TruD_catalytic"/>
</dbReference>
<comment type="caution">
    <text evidence="5">The sequence shown here is derived from an EMBL/GenBank/DDBJ whole genome shotgun (WGS) entry which is preliminary data.</text>
</comment>
<keyword evidence="6" id="KW-1185">Reference proteome</keyword>
<dbReference type="PANTHER" id="PTHR13326:SF21">
    <property type="entry name" value="PSEUDOURIDYLATE SYNTHASE PUS7L"/>
    <property type="match status" value="1"/>
</dbReference>
<dbReference type="InterPro" id="IPR020103">
    <property type="entry name" value="PsdUridine_synth_cat_dom_sf"/>
</dbReference>
<gene>
    <name evidence="5" type="ORF">AAJ76_3000136166</name>
</gene>
<comment type="similarity">
    <text evidence="1">Belongs to the pseudouridine synthase TruD family.</text>
</comment>
<evidence type="ECO:0000313" key="6">
    <source>
        <dbReference type="Proteomes" id="UP000034350"/>
    </source>
</evidence>
<dbReference type="VEuPathDB" id="MicrosporidiaDB:NCER_101113"/>
<dbReference type="GO" id="GO:0003723">
    <property type="term" value="F:RNA binding"/>
    <property type="evidence" value="ECO:0007669"/>
    <property type="project" value="InterPro"/>
</dbReference>
<dbReference type="InterPro" id="IPR020119">
    <property type="entry name" value="PsdUridine_synth_TruD_CS"/>
</dbReference>
<dbReference type="GO" id="GO:0008033">
    <property type="term" value="P:tRNA processing"/>
    <property type="evidence" value="ECO:0007669"/>
    <property type="project" value="UniProtKB-KW"/>
</dbReference>
<dbReference type="PANTHER" id="PTHR13326">
    <property type="entry name" value="TRNA PSEUDOURIDINE SYNTHASE D"/>
    <property type="match status" value="1"/>
</dbReference>
<dbReference type="InterPro" id="IPR011760">
    <property type="entry name" value="PsdUridine_synth_TruD_insert"/>
</dbReference>
<dbReference type="SUPFAM" id="SSF55120">
    <property type="entry name" value="Pseudouridine synthase"/>
    <property type="match status" value="1"/>
</dbReference>